<evidence type="ECO:0000256" key="5">
    <source>
        <dbReference type="PROSITE-ProRule" id="PRU10015"/>
    </source>
</evidence>
<evidence type="ECO:0000313" key="9">
    <source>
        <dbReference type="EnsemblProtists" id="EOD21339"/>
    </source>
</evidence>
<keyword evidence="3 4" id="KW-0949">S-adenosyl-L-methionine</keyword>
<feature type="binding site" evidence="4">
    <location>
        <position position="363"/>
    </location>
    <ligand>
        <name>S-adenosyl-L-methionine</name>
        <dbReference type="ChEBI" id="CHEBI:59789"/>
    </ligand>
</feature>
<dbReference type="OMA" id="GGCKWQH"/>
<comment type="similarity">
    <text evidence="4">Belongs to the class I-like SAM-binding methyltransferase superfamily. RNA M5U methyltransferase family.</text>
</comment>
<dbReference type="RefSeq" id="XP_005773768.1">
    <property type="nucleotide sequence ID" value="XM_005773711.1"/>
</dbReference>
<sequence>MKRFARPVLLLLAAALPLGVAAAAWHHAGPRSTRSSRAAALRQQLPAAPPLPEEGHEIEVRCERVAYGGLGIARTDAGATVMLSDHTVPGELVRALVTRRRRRHVEARTTAVLEPGPASVAPPWSELFASCGGCQLQRMAYAEQLATKRRWVIDAIARCPGGAAAVLSRASPAHASGAGHSATPAALAAAALEPIVRATVPSPKQTRYRNKATFFFAPSDSGLGLVVGSKAADDAGRVAEEADAVLASVAAWARRTALPSFDVRSGRRGEGALWQAVLRTAGAGAGGGAAPLVRVLHTEAPVNDGGTDLLVRLVADGVALGLASGRGNELPVAAHGAGREAGREEERRPVEEAPRRLALVDLYCGSGLFGVSLASTTSFASVLGLELGAEAVAAAEANAAANGVGALCRFEAADLAFSGRPPAGLAAALAPGGVDLAVVVDPPRAGLSGAMRGALRRSTCSVLVYVSCDAQTLGRDLAALCGAEGAGTAFRLARATPVDLTPHAARVETVCVLSRA</sequence>
<dbReference type="Gene3D" id="3.40.50.150">
    <property type="entry name" value="Vaccinia Virus protein VP39"/>
    <property type="match status" value="2"/>
</dbReference>
<keyword evidence="1 4" id="KW-0489">Methyltransferase</keyword>
<dbReference type="PROSITE" id="PS01230">
    <property type="entry name" value="TRMA_1"/>
    <property type="match status" value="1"/>
</dbReference>
<feature type="domain" description="TRAM" evidence="8">
    <location>
        <begin position="51"/>
        <end position="111"/>
    </location>
</feature>
<dbReference type="HOGENOM" id="CLU_014689_7_1_1"/>
<protein>
    <recommendedName>
        <fullName evidence="8">TRAM domain-containing protein</fullName>
    </recommendedName>
</protein>
<feature type="signal peptide" evidence="7">
    <location>
        <begin position="1"/>
        <end position="23"/>
    </location>
</feature>
<keyword evidence="10" id="KW-1185">Reference proteome</keyword>
<evidence type="ECO:0000313" key="10">
    <source>
        <dbReference type="Proteomes" id="UP000013827"/>
    </source>
</evidence>
<dbReference type="GO" id="GO:0006396">
    <property type="term" value="P:RNA processing"/>
    <property type="evidence" value="ECO:0007669"/>
    <property type="project" value="InterPro"/>
</dbReference>
<dbReference type="EnsemblProtists" id="EOD21339">
    <property type="protein sequence ID" value="EOD21339"/>
    <property type="gene ID" value="EMIHUDRAFT_241308"/>
</dbReference>
<dbReference type="GO" id="GO:0032259">
    <property type="term" value="P:methylation"/>
    <property type="evidence" value="ECO:0007669"/>
    <property type="project" value="UniProtKB-KW"/>
</dbReference>
<dbReference type="PROSITE" id="PS50926">
    <property type="entry name" value="TRAM"/>
    <property type="match status" value="1"/>
</dbReference>
<feature type="chain" id="PRO_5044291391" description="TRAM domain-containing protein" evidence="7">
    <location>
        <begin position="24"/>
        <end position="516"/>
    </location>
</feature>
<evidence type="ECO:0000256" key="4">
    <source>
        <dbReference type="PROSITE-ProRule" id="PRU01024"/>
    </source>
</evidence>
<dbReference type="SUPFAM" id="SSF50249">
    <property type="entry name" value="Nucleic acid-binding proteins"/>
    <property type="match status" value="1"/>
</dbReference>
<feature type="compositionally biased region" description="Basic and acidic residues" evidence="6">
    <location>
        <begin position="337"/>
        <end position="351"/>
    </location>
</feature>
<evidence type="ECO:0000256" key="1">
    <source>
        <dbReference type="ARBA" id="ARBA00022603"/>
    </source>
</evidence>
<keyword evidence="2 4" id="KW-0808">Transferase</keyword>
<dbReference type="Gene3D" id="2.40.50.140">
    <property type="entry name" value="Nucleic acid-binding proteins"/>
    <property type="match status" value="1"/>
</dbReference>
<dbReference type="InterPro" id="IPR012340">
    <property type="entry name" value="NA-bd_OB-fold"/>
</dbReference>
<dbReference type="AlphaFoldDB" id="A0A0D3JCV4"/>
<feature type="active site" evidence="5">
    <location>
        <position position="468"/>
    </location>
</feature>
<dbReference type="InterPro" id="IPR010280">
    <property type="entry name" value="U5_MeTrfase_fam"/>
</dbReference>
<keyword evidence="7" id="KW-0732">Signal</keyword>
<dbReference type="STRING" id="2903.R1EKC2"/>
<feature type="active site" description="Nucleophile" evidence="4">
    <location>
        <position position="468"/>
    </location>
</feature>
<dbReference type="PROSITE" id="PS51687">
    <property type="entry name" value="SAM_MT_RNA_M5U"/>
    <property type="match status" value="1"/>
</dbReference>
<accession>A0A0D3JCV4</accession>
<dbReference type="InterPro" id="IPR030390">
    <property type="entry name" value="MeTrfase_TrmA_AS"/>
</dbReference>
<name>A0A0D3JCV4_EMIH1</name>
<evidence type="ECO:0000256" key="7">
    <source>
        <dbReference type="SAM" id="SignalP"/>
    </source>
</evidence>
<dbReference type="Pfam" id="PF05958">
    <property type="entry name" value="tRNA_U5-meth_tr"/>
    <property type="match status" value="1"/>
</dbReference>
<evidence type="ECO:0000256" key="3">
    <source>
        <dbReference type="ARBA" id="ARBA00022691"/>
    </source>
</evidence>
<dbReference type="GeneID" id="17266879"/>
<evidence type="ECO:0000256" key="6">
    <source>
        <dbReference type="SAM" id="MobiDB-lite"/>
    </source>
</evidence>
<dbReference type="PANTHER" id="PTHR11061:SF30">
    <property type="entry name" value="TRNA (URACIL(54)-C(5))-METHYLTRANSFERASE"/>
    <property type="match status" value="1"/>
</dbReference>
<reference evidence="10" key="1">
    <citation type="journal article" date="2013" name="Nature">
        <title>Pan genome of the phytoplankton Emiliania underpins its global distribution.</title>
        <authorList>
            <person name="Read B.A."/>
            <person name="Kegel J."/>
            <person name="Klute M.J."/>
            <person name="Kuo A."/>
            <person name="Lefebvre S.C."/>
            <person name="Maumus F."/>
            <person name="Mayer C."/>
            <person name="Miller J."/>
            <person name="Monier A."/>
            <person name="Salamov A."/>
            <person name="Young J."/>
            <person name="Aguilar M."/>
            <person name="Claverie J.M."/>
            <person name="Frickenhaus S."/>
            <person name="Gonzalez K."/>
            <person name="Herman E.K."/>
            <person name="Lin Y.C."/>
            <person name="Napier J."/>
            <person name="Ogata H."/>
            <person name="Sarno A.F."/>
            <person name="Shmutz J."/>
            <person name="Schroeder D."/>
            <person name="de Vargas C."/>
            <person name="Verret F."/>
            <person name="von Dassow P."/>
            <person name="Valentin K."/>
            <person name="Van de Peer Y."/>
            <person name="Wheeler G."/>
            <person name="Dacks J.B."/>
            <person name="Delwiche C.F."/>
            <person name="Dyhrman S.T."/>
            <person name="Glockner G."/>
            <person name="John U."/>
            <person name="Richards T."/>
            <person name="Worden A.Z."/>
            <person name="Zhang X."/>
            <person name="Grigoriev I.V."/>
            <person name="Allen A.E."/>
            <person name="Bidle K."/>
            <person name="Borodovsky M."/>
            <person name="Bowler C."/>
            <person name="Brownlee C."/>
            <person name="Cock J.M."/>
            <person name="Elias M."/>
            <person name="Gladyshev V.N."/>
            <person name="Groth M."/>
            <person name="Guda C."/>
            <person name="Hadaegh A."/>
            <person name="Iglesias-Rodriguez M.D."/>
            <person name="Jenkins J."/>
            <person name="Jones B.M."/>
            <person name="Lawson T."/>
            <person name="Leese F."/>
            <person name="Lindquist E."/>
            <person name="Lobanov A."/>
            <person name="Lomsadze A."/>
            <person name="Malik S.B."/>
            <person name="Marsh M.E."/>
            <person name="Mackinder L."/>
            <person name="Mock T."/>
            <person name="Mueller-Roeber B."/>
            <person name="Pagarete A."/>
            <person name="Parker M."/>
            <person name="Probert I."/>
            <person name="Quesneville H."/>
            <person name="Raines C."/>
            <person name="Rensing S.A."/>
            <person name="Riano-Pachon D.M."/>
            <person name="Richier S."/>
            <person name="Rokitta S."/>
            <person name="Shiraiwa Y."/>
            <person name="Soanes D.M."/>
            <person name="van der Giezen M."/>
            <person name="Wahlund T.M."/>
            <person name="Williams B."/>
            <person name="Wilson W."/>
            <person name="Wolfe G."/>
            <person name="Wurch L.L."/>
        </authorList>
    </citation>
    <scope>NUCLEOTIDE SEQUENCE</scope>
</reference>
<organism evidence="9 10">
    <name type="scientific">Emiliania huxleyi (strain CCMP1516)</name>
    <dbReference type="NCBI Taxonomy" id="280463"/>
    <lineage>
        <taxon>Eukaryota</taxon>
        <taxon>Haptista</taxon>
        <taxon>Haptophyta</taxon>
        <taxon>Prymnesiophyceae</taxon>
        <taxon>Isochrysidales</taxon>
        <taxon>Noelaerhabdaceae</taxon>
        <taxon>Emiliania</taxon>
    </lineage>
</organism>
<dbReference type="PaxDb" id="2903-EOD21339"/>
<evidence type="ECO:0000259" key="8">
    <source>
        <dbReference type="PROSITE" id="PS50926"/>
    </source>
</evidence>
<dbReference type="PANTHER" id="PTHR11061">
    <property type="entry name" value="RNA M5U METHYLTRANSFERASE"/>
    <property type="match status" value="1"/>
</dbReference>
<proteinExistence type="inferred from homology"/>
<dbReference type="InterPro" id="IPR029063">
    <property type="entry name" value="SAM-dependent_MTases_sf"/>
</dbReference>
<feature type="region of interest" description="Disordered" evidence="6">
    <location>
        <begin position="332"/>
        <end position="351"/>
    </location>
</feature>
<dbReference type="Proteomes" id="UP000013827">
    <property type="component" value="Unassembled WGS sequence"/>
</dbReference>
<dbReference type="eggNOG" id="KOG2187">
    <property type="taxonomic scope" value="Eukaryota"/>
</dbReference>
<feature type="binding site" evidence="4">
    <location>
        <position position="386"/>
    </location>
    <ligand>
        <name>S-adenosyl-L-methionine</name>
        <dbReference type="ChEBI" id="CHEBI:59789"/>
    </ligand>
</feature>
<dbReference type="GO" id="GO:0008173">
    <property type="term" value="F:RNA methyltransferase activity"/>
    <property type="evidence" value="ECO:0007669"/>
    <property type="project" value="InterPro"/>
</dbReference>
<dbReference type="SUPFAM" id="SSF53335">
    <property type="entry name" value="S-adenosyl-L-methionine-dependent methyltransferases"/>
    <property type="match status" value="1"/>
</dbReference>
<dbReference type="KEGG" id="ehx:EMIHUDRAFT_241308"/>
<reference evidence="9" key="2">
    <citation type="submission" date="2024-10" db="UniProtKB">
        <authorList>
            <consortium name="EnsemblProtists"/>
        </authorList>
    </citation>
    <scope>IDENTIFICATION</scope>
</reference>
<feature type="binding site" evidence="4">
    <location>
        <position position="441"/>
    </location>
    <ligand>
        <name>S-adenosyl-L-methionine</name>
        <dbReference type="ChEBI" id="CHEBI:59789"/>
    </ligand>
</feature>
<dbReference type="InterPro" id="IPR002792">
    <property type="entry name" value="TRAM_dom"/>
</dbReference>
<comment type="caution">
    <text evidence="4">Lacks conserved residue(s) required for the propagation of feature annotation.</text>
</comment>
<evidence type="ECO:0000256" key="2">
    <source>
        <dbReference type="ARBA" id="ARBA00022679"/>
    </source>
</evidence>